<organism evidence="4 5">
    <name type="scientific">Hymenobacter defluvii</name>
    <dbReference type="NCBI Taxonomy" id="2054411"/>
    <lineage>
        <taxon>Bacteria</taxon>
        <taxon>Pseudomonadati</taxon>
        <taxon>Bacteroidota</taxon>
        <taxon>Cytophagia</taxon>
        <taxon>Cytophagales</taxon>
        <taxon>Hymenobacteraceae</taxon>
        <taxon>Hymenobacter</taxon>
    </lineage>
</organism>
<dbReference type="Pfam" id="PF02397">
    <property type="entry name" value="Bac_transf"/>
    <property type="match status" value="1"/>
</dbReference>
<protein>
    <submittedName>
        <fullName evidence="4">Sugar transferase</fullName>
    </submittedName>
</protein>
<comment type="caution">
    <text evidence="4">The sequence shown here is derived from an EMBL/GenBank/DDBJ whole genome shotgun (WGS) entry which is preliminary data.</text>
</comment>
<evidence type="ECO:0000256" key="1">
    <source>
        <dbReference type="ARBA" id="ARBA00006464"/>
    </source>
</evidence>
<keyword evidence="5" id="KW-1185">Reference proteome</keyword>
<feature type="transmembrane region" description="Helical" evidence="2">
    <location>
        <begin position="55"/>
        <end position="75"/>
    </location>
</feature>
<evidence type="ECO:0000313" key="5">
    <source>
        <dbReference type="Proteomes" id="UP000670527"/>
    </source>
</evidence>
<evidence type="ECO:0000313" key="4">
    <source>
        <dbReference type="EMBL" id="MBO3273441.1"/>
    </source>
</evidence>
<dbReference type="InterPro" id="IPR003362">
    <property type="entry name" value="Bact_transf"/>
</dbReference>
<dbReference type="EMBL" id="JAGETX010000044">
    <property type="protein sequence ID" value="MBO3273441.1"/>
    <property type="molecule type" value="Genomic_DNA"/>
</dbReference>
<keyword evidence="2" id="KW-0812">Transmembrane</keyword>
<feature type="domain" description="Bacterial sugar transferase" evidence="3">
    <location>
        <begin position="49"/>
        <end position="225"/>
    </location>
</feature>
<proteinExistence type="inferred from homology"/>
<accession>A0ABS3TIF0</accession>
<evidence type="ECO:0000256" key="2">
    <source>
        <dbReference type="SAM" id="Phobius"/>
    </source>
</evidence>
<keyword evidence="4" id="KW-0808">Transferase</keyword>
<keyword evidence="2" id="KW-0472">Membrane</keyword>
<feature type="non-terminal residue" evidence="4">
    <location>
        <position position="231"/>
    </location>
</feature>
<dbReference type="GO" id="GO:0016740">
    <property type="term" value="F:transferase activity"/>
    <property type="evidence" value="ECO:0007669"/>
    <property type="project" value="UniProtKB-KW"/>
</dbReference>
<reference evidence="4 5" key="1">
    <citation type="submission" date="2021-03" db="EMBL/GenBank/DDBJ databases">
        <authorList>
            <person name="Kim M.K."/>
        </authorList>
    </citation>
    <scope>NUCLEOTIDE SEQUENCE [LARGE SCALE GENOMIC DNA]</scope>
    <source>
        <strain evidence="4 5">BT507</strain>
    </source>
</reference>
<keyword evidence="2" id="KW-1133">Transmembrane helix</keyword>
<evidence type="ECO:0000259" key="3">
    <source>
        <dbReference type="Pfam" id="PF02397"/>
    </source>
</evidence>
<gene>
    <name evidence="4" type="ORF">J4D97_22535</name>
</gene>
<comment type="similarity">
    <text evidence="1">Belongs to the bacterial sugar transferase family.</text>
</comment>
<name>A0ABS3TIF0_9BACT</name>
<dbReference type="PANTHER" id="PTHR30576:SF0">
    <property type="entry name" value="UNDECAPRENYL-PHOSPHATE N-ACETYLGALACTOSAMINYL 1-PHOSPHATE TRANSFERASE-RELATED"/>
    <property type="match status" value="1"/>
</dbReference>
<dbReference type="Proteomes" id="UP000670527">
    <property type="component" value="Unassembled WGS sequence"/>
</dbReference>
<sequence length="231" mass="26020">MDASIDDSLFTRNIRRSSLPQLQELTDSEVAVVAELKPYTYSLRFPLSKRIFDTIFAAVVLVCLSPLFLLVALLIKLESKGPVFYYSYRVGAGYRIFKFWKFRSMRPDADQLLASMKDLNQYQAPPKEESFLLSSLCATCAAGGTSCQQQLIDSQGKIICESQHKLAKKGEIGATFIKIVSDPRVTRIGKFIRNTSIDELPQFFNVLRGDMSIVGNRPLPLYEAEKITTDQ</sequence>
<dbReference type="PANTHER" id="PTHR30576">
    <property type="entry name" value="COLANIC BIOSYNTHESIS UDP-GLUCOSE LIPID CARRIER TRANSFERASE"/>
    <property type="match status" value="1"/>
</dbReference>
<dbReference type="RefSeq" id="WP_208309556.1">
    <property type="nucleotide sequence ID" value="NZ_JAGETX010000044.1"/>
</dbReference>